<name>A0A417Y4S2_9ACTN</name>
<reference evidence="2 3" key="1">
    <citation type="submission" date="2018-09" db="EMBL/GenBank/DDBJ databases">
        <title>Genome sequencing of Nocardioides immobilis CCTCC AB 2017083 for comparison to Nocardioides silvaticus.</title>
        <authorList>
            <person name="Li C."/>
            <person name="Wang G."/>
        </authorList>
    </citation>
    <scope>NUCLEOTIDE SEQUENCE [LARGE SCALE GENOMIC DNA]</scope>
    <source>
        <strain evidence="2 3">CCTCC AB 2017083</strain>
    </source>
</reference>
<dbReference type="RefSeq" id="WP_118924360.1">
    <property type="nucleotide sequence ID" value="NZ_QXGH01000012.1"/>
</dbReference>
<protein>
    <submittedName>
        <fullName evidence="2">Ferric reductase</fullName>
    </submittedName>
</protein>
<keyword evidence="1" id="KW-0472">Membrane</keyword>
<dbReference type="Proteomes" id="UP000283644">
    <property type="component" value="Unassembled WGS sequence"/>
</dbReference>
<keyword evidence="1" id="KW-0812">Transmembrane</keyword>
<keyword evidence="3" id="KW-1185">Reference proteome</keyword>
<dbReference type="AlphaFoldDB" id="A0A417Y4S2"/>
<dbReference type="EMBL" id="QXGH01000012">
    <property type="protein sequence ID" value="RHW27576.1"/>
    <property type="molecule type" value="Genomic_DNA"/>
</dbReference>
<dbReference type="OrthoDB" id="4827239at2"/>
<feature type="transmembrane region" description="Helical" evidence="1">
    <location>
        <begin position="12"/>
        <end position="32"/>
    </location>
</feature>
<feature type="transmembrane region" description="Helical" evidence="1">
    <location>
        <begin position="150"/>
        <end position="171"/>
    </location>
</feature>
<proteinExistence type="predicted"/>
<feature type="transmembrane region" description="Helical" evidence="1">
    <location>
        <begin position="91"/>
        <end position="112"/>
    </location>
</feature>
<evidence type="ECO:0000313" key="2">
    <source>
        <dbReference type="EMBL" id="RHW27576.1"/>
    </source>
</evidence>
<organism evidence="2 3">
    <name type="scientific">Nocardioides immobilis</name>
    <dbReference type="NCBI Taxonomy" id="2049295"/>
    <lineage>
        <taxon>Bacteria</taxon>
        <taxon>Bacillati</taxon>
        <taxon>Actinomycetota</taxon>
        <taxon>Actinomycetes</taxon>
        <taxon>Propionibacteriales</taxon>
        <taxon>Nocardioidaceae</taxon>
        <taxon>Nocardioides</taxon>
    </lineage>
</organism>
<comment type="caution">
    <text evidence="2">The sequence shown here is derived from an EMBL/GenBank/DDBJ whole genome shotgun (WGS) entry which is preliminary data.</text>
</comment>
<feature type="transmembrane region" description="Helical" evidence="1">
    <location>
        <begin position="52"/>
        <end position="69"/>
    </location>
</feature>
<evidence type="ECO:0000313" key="3">
    <source>
        <dbReference type="Proteomes" id="UP000283644"/>
    </source>
</evidence>
<feature type="transmembrane region" description="Helical" evidence="1">
    <location>
        <begin position="124"/>
        <end position="144"/>
    </location>
</feature>
<accession>A0A417Y4S2</accession>
<sequence>MSTAMLWFLNRGTGMVLLGVLTATVLLGVLAARGRAGSLLPAFVSRSLHRNLSLFGAILLVAHIATAVLDEFVDIRWWHAFVPYGAAYEPWWLAVGTLASDLILAVLVTTAVRGRLGLRCWQRVHQLAYLAWALGLVHGLMIGSDSGETWALISYSAAAGVVAVAVLLRLLSPTAAELEGERV</sequence>
<keyword evidence="1" id="KW-1133">Transmembrane helix</keyword>
<gene>
    <name evidence="2" type="ORF">D0Z08_07800</name>
</gene>
<evidence type="ECO:0000256" key="1">
    <source>
        <dbReference type="SAM" id="Phobius"/>
    </source>
</evidence>